<accession>F5YL87</accession>
<dbReference type="HOGENOM" id="CLU_813628_0_0_12"/>
<sequence>MVTCNPVPPIKTIDNPPDLSTRSGFNAGVRHIKKTLAILDALDAGEQLADILPVTGGEPWQTQAILRTLLIDKRGYQAVSANLNEARDLQSLAPALAGEFAKWQAVELTAVYHHPELGPLVVNPKKEEPLAALGVLAKHELLVIYAGSPGAGSDAAGSVPGLAGTEATGAEPGGEDFLLNAAKTALALFQGSLPEIAPALYQGPAKKAGARSPKRAPAVKGGGSGNRSPKRLPVETTASLLPQKTLSPRYIVTVTNDLFHNGNVEAWKRIIASYRAAYPELEVYLYYEDERILDINSLFQWGKVKHGGGINFAVAGKGIKDVAKLRRYLAEGASPRFEPFLRGSPGTLLKLFGPGADL</sequence>
<feature type="region of interest" description="Disordered" evidence="1">
    <location>
        <begin position="204"/>
        <end position="236"/>
    </location>
</feature>
<dbReference type="RefSeq" id="WP_015708299.1">
    <property type="nucleotide sequence ID" value="NC_015578.1"/>
</dbReference>
<evidence type="ECO:0000313" key="2">
    <source>
        <dbReference type="EMBL" id="AEF86835.1"/>
    </source>
</evidence>
<protein>
    <submittedName>
        <fullName evidence="2">Uncharacterized protein</fullName>
    </submittedName>
</protein>
<dbReference type="Proteomes" id="UP000009223">
    <property type="component" value="Chromosome"/>
</dbReference>
<dbReference type="OrthoDB" id="357189at2"/>
<reference evidence="3" key="1">
    <citation type="submission" date="2009-12" db="EMBL/GenBank/DDBJ databases">
        <title>Complete sequence of Treponema primitia strain ZAS-2.</title>
        <authorList>
            <person name="Tetu S.G."/>
            <person name="Matson E."/>
            <person name="Ren Q."/>
            <person name="Seshadri R."/>
            <person name="Elbourne L."/>
            <person name="Hassan K.A."/>
            <person name="Durkin A."/>
            <person name="Radune D."/>
            <person name="Mohamoud Y."/>
            <person name="Shay R."/>
            <person name="Jin S."/>
            <person name="Zhang X."/>
            <person name="Lucey K."/>
            <person name="Ballor N.R."/>
            <person name="Ottesen E."/>
            <person name="Rosenthal R."/>
            <person name="Allen A."/>
            <person name="Leadbetter J.R."/>
            <person name="Paulsen I.T."/>
        </authorList>
    </citation>
    <scope>NUCLEOTIDE SEQUENCE [LARGE SCALE GENOMIC DNA]</scope>
    <source>
        <strain evidence="3">ATCC BAA-887 / DSM 12427 / ZAS-2</strain>
    </source>
</reference>
<dbReference type="STRING" id="545694.TREPR_1838"/>
<dbReference type="AlphaFoldDB" id="F5YL87"/>
<organism evidence="2 3">
    <name type="scientific">Treponema primitia (strain ATCC BAA-887 / DSM 12427 / ZAS-2)</name>
    <dbReference type="NCBI Taxonomy" id="545694"/>
    <lineage>
        <taxon>Bacteria</taxon>
        <taxon>Pseudomonadati</taxon>
        <taxon>Spirochaetota</taxon>
        <taxon>Spirochaetia</taxon>
        <taxon>Spirochaetales</taxon>
        <taxon>Treponemataceae</taxon>
        <taxon>Treponema</taxon>
    </lineage>
</organism>
<reference evidence="2 3" key="2">
    <citation type="journal article" date="2011" name="ISME J.">
        <title>RNA-seq reveals cooperative metabolic interactions between two termite-gut spirochete species in co-culture.</title>
        <authorList>
            <person name="Rosenthal A.Z."/>
            <person name="Matson E.G."/>
            <person name="Eldar A."/>
            <person name="Leadbetter J.R."/>
        </authorList>
    </citation>
    <scope>NUCLEOTIDE SEQUENCE [LARGE SCALE GENOMIC DNA]</scope>
    <source>
        <strain evidence="3">ATCC BAA-887 / DSM 12427 / ZAS-2</strain>
    </source>
</reference>
<evidence type="ECO:0000256" key="1">
    <source>
        <dbReference type="SAM" id="MobiDB-lite"/>
    </source>
</evidence>
<proteinExistence type="predicted"/>
<dbReference type="KEGG" id="tpi:TREPR_1838"/>
<name>F5YL87_TREPZ</name>
<dbReference type="EMBL" id="CP001843">
    <property type="protein sequence ID" value="AEF86835.1"/>
    <property type="molecule type" value="Genomic_DNA"/>
</dbReference>
<gene>
    <name evidence="2" type="ordered locus">TREPR_1838</name>
</gene>
<evidence type="ECO:0000313" key="3">
    <source>
        <dbReference type="Proteomes" id="UP000009223"/>
    </source>
</evidence>
<keyword evidence="3" id="KW-1185">Reference proteome</keyword>
<dbReference type="eggNOG" id="ENOG5033THS">
    <property type="taxonomic scope" value="Bacteria"/>
</dbReference>